<reference evidence="3 5" key="1">
    <citation type="submission" date="2019-07" db="EMBL/GenBank/DDBJ databases">
        <title>Venturia inaequalis Genome Resource.</title>
        <authorList>
            <person name="Lichtner F.J."/>
        </authorList>
    </citation>
    <scope>NUCLEOTIDE SEQUENCE [LARGE SCALE GENOMIC DNA]</scope>
    <source>
        <strain evidence="2 4">120213</strain>
        <strain evidence="3 5">DMI_063113</strain>
    </source>
</reference>
<protein>
    <submittedName>
        <fullName evidence="3">Uncharacterized protein</fullName>
    </submittedName>
</protein>
<keyword evidence="5" id="KW-1185">Reference proteome</keyword>
<evidence type="ECO:0000313" key="3">
    <source>
        <dbReference type="EMBL" id="KAE9990253.1"/>
    </source>
</evidence>
<feature type="region of interest" description="Disordered" evidence="1">
    <location>
        <begin position="151"/>
        <end position="199"/>
    </location>
</feature>
<sequence length="299" mass="33839">MPTSSRTTQTYMPPGAAAVVPTPVHATGPTFSRDYTFKIVKGTAKLAARSVTNVTSMVGRNPKLTLAALGLMLVGQQWYKGRRLQPYGRRLRRDRNAQTTGQRKRARNIQKSIKIQQSETIEMINPSGAETKTGPMTRHMVVDVGSNQVRLTVPSSLNRGAGEVSTLPSYNRNPKPDPEMDDSDSSAPEKNEEQEQRRTELRERFARYTGRMSRREATLIKRRDDWLEADETLQKAQEVLSQSQEVLDQAQRAFHQSREDLARAESKLEKAAGSRDLVGEQIKDVERQQEDLEREVYIE</sequence>
<evidence type="ECO:0000313" key="4">
    <source>
        <dbReference type="Proteomes" id="UP000447873"/>
    </source>
</evidence>
<evidence type="ECO:0000256" key="1">
    <source>
        <dbReference type="SAM" id="MobiDB-lite"/>
    </source>
</evidence>
<organism evidence="3 5">
    <name type="scientific">Venturia inaequalis</name>
    <name type="common">Apple scab fungus</name>
    <dbReference type="NCBI Taxonomy" id="5025"/>
    <lineage>
        <taxon>Eukaryota</taxon>
        <taxon>Fungi</taxon>
        <taxon>Dikarya</taxon>
        <taxon>Ascomycota</taxon>
        <taxon>Pezizomycotina</taxon>
        <taxon>Dothideomycetes</taxon>
        <taxon>Pleosporomycetidae</taxon>
        <taxon>Venturiales</taxon>
        <taxon>Venturiaceae</taxon>
        <taxon>Venturia</taxon>
    </lineage>
</organism>
<feature type="compositionally biased region" description="Basic and acidic residues" evidence="1">
    <location>
        <begin position="187"/>
        <end position="199"/>
    </location>
</feature>
<evidence type="ECO:0000313" key="2">
    <source>
        <dbReference type="EMBL" id="KAE9975961.1"/>
    </source>
</evidence>
<gene>
    <name evidence="3" type="ORF">EG327_001636</name>
    <name evidence="2" type="ORF">EG328_002887</name>
</gene>
<dbReference type="EMBL" id="WNWS01000183">
    <property type="protein sequence ID" value="KAE9975961.1"/>
    <property type="molecule type" value="Genomic_DNA"/>
</dbReference>
<dbReference type="AlphaFoldDB" id="A0A8H3VM94"/>
<accession>A0A8H3VM94</accession>
<evidence type="ECO:0000313" key="5">
    <source>
        <dbReference type="Proteomes" id="UP000490939"/>
    </source>
</evidence>
<dbReference type="Proteomes" id="UP000490939">
    <property type="component" value="Unassembled WGS sequence"/>
</dbReference>
<name>A0A8H3VM94_VENIN</name>
<dbReference type="EMBL" id="WNWR01000145">
    <property type="protein sequence ID" value="KAE9990253.1"/>
    <property type="molecule type" value="Genomic_DNA"/>
</dbReference>
<comment type="caution">
    <text evidence="3">The sequence shown here is derived from an EMBL/GenBank/DDBJ whole genome shotgun (WGS) entry which is preliminary data.</text>
</comment>
<proteinExistence type="predicted"/>
<dbReference type="Proteomes" id="UP000447873">
    <property type="component" value="Unassembled WGS sequence"/>
</dbReference>